<evidence type="ECO:0000313" key="2">
    <source>
        <dbReference type="EMBL" id="MYN09971.1"/>
    </source>
</evidence>
<gene>
    <name evidence="2" type="ORF">GTP77_21865</name>
</gene>
<dbReference type="PANTHER" id="PTHR43581:SF2">
    <property type="entry name" value="EXCINUCLEASE ATPASE SUBUNIT"/>
    <property type="match status" value="1"/>
</dbReference>
<dbReference type="CDD" id="cd00267">
    <property type="entry name" value="ABC_ATPase"/>
    <property type="match status" value="1"/>
</dbReference>
<dbReference type="GO" id="GO:0005524">
    <property type="term" value="F:ATP binding"/>
    <property type="evidence" value="ECO:0007669"/>
    <property type="project" value="InterPro"/>
</dbReference>
<protein>
    <submittedName>
        <fullName evidence="2">AAA family ATPase</fullName>
    </submittedName>
</protein>
<comment type="caution">
    <text evidence="2">The sequence shown here is derived from an EMBL/GenBank/DDBJ whole genome shotgun (WGS) entry which is preliminary data.</text>
</comment>
<organism evidence="2 3">
    <name type="scientific">Pseudoduganella aquatica</name>
    <dbReference type="NCBI Taxonomy" id="2660641"/>
    <lineage>
        <taxon>Bacteria</taxon>
        <taxon>Pseudomonadati</taxon>
        <taxon>Pseudomonadota</taxon>
        <taxon>Betaproteobacteria</taxon>
        <taxon>Burkholderiales</taxon>
        <taxon>Oxalobacteraceae</taxon>
        <taxon>Telluria group</taxon>
        <taxon>Pseudoduganella</taxon>
    </lineage>
</organism>
<dbReference type="RefSeq" id="WP_161074268.1">
    <property type="nucleotide sequence ID" value="NZ_CP086370.1"/>
</dbReference>
<dbReference type="GO" id="GO:0016887">
    <property type="term" value="F:ATP hydrolysis activity"/>
    <property type="evidence" value="ECO:0007669"/>
    <property type="project" value="InterPro"/>
</dbReference>
<name>A0A7X4KQ65_9BURK</name>
<dbReference type="InterPro" id="IPR051396">
    <property type="entry name" value="Bact_Antivir_Def_Nuclease"/>
</dbReference>
<keyword evidence="3" id="KW-1185">Reference proteome</keyword>
<feature type="domain" description="ATPase AAA-type core" evidence="1">
    <location>
        <begin position="38"/>
        <end position="283"/>
    </location>
</feature>
<accession>A0A7X4KQ65</accession>
<proteinExistence type="predicted"/>
<dbReference type="Pfam" id="PF13304">
    <property type="entry name" value="AAA_21"/>
    <property type="match status" value="1"/>
</dbReference>
<dbReference type="SUPFAM" id="SSF52540">
    <property type="entry name" value="P-loop containing nucleoside triphosphate hydrolases"/>
    <property type="match status" value="1"/>
</dbReference>
<dbReference type="Proteomes" id="UP000450676">
    <property type="component" value="Unassembled WGS sequence"/>
</dbReference>
<dbReference type="InterPro" id="IPR027417">
    <property type="entry name" value="P-loop_NTPase"/>
</dbReference>
<dbReference type="AlphaFoldDB" id="A0A7X4KQ65"/>
<evidence type="ECO:0000259" key="1">
    <source>
        <dbReference type="Pfam" id="PF13304"/>
    </source>
</evidence>
<dbReference type="EMBL" id="WWCU01000030">
    <property type="protein sequence ID" value="MYN09971.1"/>
    <property type="molecule type" value="Genomic_DNA"/>
</dbReference>
<dbReference type="PANTHER" id="PTHR43581">
    <property type="entry name" value="ATP/GTP PHOSPHATASE"/>
    <property type="match status" value="1"/>
</dbReference>
<dbReference type="Gene3D" id="3.40.50.300">
    <property type="entry name" value="P-loop containing nucleotide triphosphate hydrolases"/>
    <property type="match status" value="2"/>
</dbReference>
<reference evidence="2 3" key="1">
    <citation type="submission" date="2019-12" db="EMBL/GenBank/DDBJ databases">
        <title>Novel species isolated from a subtropical stream in China.</title>
        <authorList>
            <person name="Lu H."/>
        </authorList>
    </citation>
    <scope>NUCLEOTIDE SEQUENCE [LARGE SCALE GENOMIC DNA]</scope>
    <source>
        <strain evidence="2 3">FT127W</strain>
    </source>
</reference>
<evidence type="ECO:0000313" key="3">
    <source>
        <dbReference type="Proteomes" id="UP000450676"/>
    </source>
</evidence>
<sequence>MDNALAGKFIRLLEYRAIRKLGLTRDGLQTRRLHPKTINIFAGPNGAGKSTLLDAIAIAGHPAKMASLRRNQPPTGVDARIRLIFANQSELSLDLRYNSQVAQNADFAASYAVLGVYTRNEAEPWRGPRKVGQDIARGADLQPFADRLADSRVQVCDIGPAGAAQLAGADIAAELQRLSGELTGLHASRPIGHGPDGYVLAFADDPAALNTVQAEHMPSGWMHLAGLLAQLRRAPEGSICLIEEPETHLHASLQRTLARCMGEIASQRTLQLFMSTHSSVLLNDKLWPAGTAFFSVDGDVARETALGSAMLDLLGVKGSDLLQSNGVLWVEGPSDRLYFNALLAELQLQQYGALRYRENVHYSFSLFGGACISHFGAAAEADVDGLINVIRINRNAAIAIDRDADFGMDGYGSLYPVNGAGRTKQRLLAEIYRDGQGGNAAYLGDRYTIECYLPSALAHKYLDPASGYSKVRSGVTKVWLARHAVDTPGLMARMLAAHGDLRQGMQRLLNAIAAWN</sequence>
<dbReference type="InterPro" id="IPR003959">
    <property type="entry name" value="ATPase_AAA_core"/>
</dbReference>